<dbReference type="AlphaFoldDB" id="A0A3B3XHM8"/>
<feature type="compositionally biased region" description="Basic and acidic residues" evidence="14">
    <location>
        <begin position="166"/>
        <end position="176"/>
    </location>
</feature>
<evidence type="ECO:0000256" key="13">
    <source>
        <dbReference type="ARBA" id="ARBA00060144"/>
    </source>
</evidence>
<accession>A0A3B3XHM8</accession>
<evidence type="ECO:0000256" key="12">
    <source>
        <dbReference type="ARBA" id="ARBA00035485"/>
    </source>
</evidence>
<evidence type="ECO:0000313" key="16">
    <source>
        <dbReference type="Proteomes" id="UP000261480"/>
    </source>
</evidence>
<dbReference type="GO" id="GO:0005840">
    <property type="term" value="C:ribosome"/>
    <property type="evidence" value="ECO:0007669"/>
    <property type="project" value="UniProtKB-KW"/>
</dbReference>
<protein>
    <recommendedName>
        <fullName evidence="11">Large ribosomal subunit protein mL64</fullName>
    </recommendedName>
    <alternativeName>
        <fullName evidence="10">39S ribosomal protein L59, mitochondrial</fullName>
    </alternativeName>
    <alternativeName>
        <fullName evidence="12">Growth arrest and DNA damage-inducible proteins-interacting protein 1</fullName>
    </alternativeName>
</protein>
<dbReference type="Pfam" id="PF10147">
    <property type="entry name" value="CR6_interact"/>
    <property type="match status" value="1"/>
</dbReference>
<evidence type="ECO:0000256" key="6">
    <source>
        <dbReference type="ARBA" id="ARBA00023128"/>
    </source>
</evidence>
<evidence type="ECO:0000256" key="3">
    <source>
        <dbReference type="ARBA" id="ARBA00005421"/>
    </source>
</evidence>
<dbReference type="STRING" id="48701.ENSPMEP00000014532"/>
<dbReference type="Ensembl" id="ENSPMET00000022536.1">
    <property type="protein sequence ID" value="ENSPMEP00000014532.1"/>
    <property type="gene ID" value="ENSPMEG00000016914.1"/>
</dbReference>
<evidence type="ECO:0000256" key="5">
    <source>
        <dbReference type="ARBA" id="ARBA00023054"/>
    </source>
</evidence>
<dbReference type="Gene3D" id="6.10.280.120">
    <property type="entry name" value="Growth arrest and DNA-damage-inducible proteins-interacting protein 1"/>
    <property type="match status" value="1"/>
</dbReference>
<reference evidence="15" key="2">
    <citation type="submission" date="2025-09" db="UniProtKB">
        <authorList>
            <consortium name="Ensembl"/>
        </authorList>
    </citation>
    <scope>IDENTIFICATION</scope>
</reference>
<reference evidence="15" key="1">
    <citation type="submission" date="2025-08" db="UniProtKB">
        <authorList>
            <consortium name="Ensembl"/>
        </authorList>
    </citation>
    <scope>IDENTIFICATION</scope>
</reference>
<evidence type="ECO:0000256" key="8">
    <source>
        <dbReference type="ARBA" id="ARBA00023274"/>
    </source>
</evidence>
<evidence type="ECO:0000256" key="4">
    <source>
        <dbReference type="ARBA" id="ARBA00022980"/>
    </source>
</evidence>
<dbReference type="GO" id="GO:0005739">
    <property type="term" value="C:mitochondrion"/>
    <property type="evidence" value="ECO:0007669"/>
    <property type="project" value="UniProtKB-SubCell"/>
</dbReference>
<name>A0A3B3XHM8_9TELE</name>
<keyword evidence="4" id="KW-0689">Ribosomal protein</keyword>
<feature type="region of interest" description="Disordered" evidence="14">
    <location>
        <begin position="153"/>
        <end position="236"/>
    </location>
</feature>
<dbReference type="Proteomes" id="UP000261480">
    <property type="component" value="Unplaced"/>
</dbReference>
<proteinExistence type="inferred from homology"/>
<dbReference type="GO" id="GO:1990904">
    <property type="term" value="C:ribonucleoprotein complex"/>
    <property type="evidence" value="ECO:0007669"/>
    <property type="project" value="UniProtKB-KW"/>
</dbReference>
<evidence type="ECO:0000313" key="15">
    <source>
        <dbReference type="Ensembl" id="ENSPMEP00000014532.1"/>
    </source>
</evidence>
<dbReference type="PANTHER" id="PTHR31761">
    <property type="entry name" value="GROWTH ARREST AND DNA DAMAGE-INDUCIBLE PROTEINS-INTERACTING PROTEIN 1 GADD45GIP1"/>
    <property type="match status" value="1"/>
</dbReference>
<evidence type="ECO:0000256" key="11">
    <source>
        <dbReference type="ARBA" id="ARBA00035184"/>
    </source>
</evidence>
<evidence type="ECO:0000256" key="9">
    <source>
        <dbReference type="ARBA" id="ARBA00023306"/>
    </source>
</evidence>
<evidence type="ECO:0000256" key="2">
    <source>
        <dbReference type="ARBA" id="ARBA00004173"/>
    </source>
</evidence>
<keyword evidence="16" id="KW-1185">Reference proteome</keyword>
<sequence length="260" mass="28174">MAASMLVQRTAALCGTLKGASLSKSILPVNCRCGFVLQTASYNPKRLWLNLRDPYIPDKDSDKTPEWQKTSRYDRKLFGRYGSASGVPPASLWPSSEELEKIIAEEKEWHPPLEVMLKKIEAREKEETEKRLANNQTLWSWKNQSALFMGEAHSGEHGQDAQDGGRLAEGKARGQAETEGGEGAESQAAGRGAGALRVQSGPPQPQVPGDGRRDREGREEETETAEAQTEGGAGCSAPCCSAPCCPALELEFSATHAVSF</sequence>
<dbReference type="InterPro" id="IPR043035">
    <property type="entry name" value="Ribosomal_mL64_sf"/>
</dbReference>
<feature type="compositionally biased region" description="Low complexity" evidence="14">
    <location>
        <begin position="225"/>
        <end position="236"/>
    </location>
</feature>
<evidence type="ECO:0000256" key="14">
    <source>
        <dbReference type="SAM" id="MobiDB-lite"/>
    </source>
</evidence>
<dbReference type="InterPro" id="IPR018472">
    <property type="entry name" value="Ribosomal_mL64"/>
</dbReference>
<keyword evidence="6" id="KW-0496">Mitochondrion</keyword>
<keyword evidence="7" id="KW-0539">Nucleus</keyword>
<evidence type="ECO:0000256" key="7">
    <source>
        <dbReference type="ARBA" id="ARBA00023242"/>
    </source>
</evidence>
<comment type="subcellular location">
    <subcellularLocation>
        <location evidence="2">Mitochondrion</location>
    </subcellularLocation>
    <subcellularLocation>
        <location evidence="1">Nucleus</location>
    </subcellularLocation>
</comment>
<feature type="compositionally biased region" description="Low complexity" evidence="14">
    <location>
        <begin position="177"/>
        <end position="201"/>
    </location>
</feature>
<evidence type="ECO:0000256" key="1">
    <source>
        <dbReference type="ARBA" id="ARBA00004123"/>
    </source>
</evidence>
<keyword evidence="5" id="KW-0175">Coiled coil</keyword>
<organism evidence="15 16">
    <name type="scientific">Poecilia mexicana</name>
    <dbReference type="NCBI Taxonomy" id="48701"/>
    <lineage>
        <taxon>Eukaryota</taxon>
        <taxon>Metazoa</taxon>
        <taxon>Chordata</taxon>
        <taxon>Craniata</taxon>
        <taxon>Vertebrata</taxon>
        <taxon>Euteleostomi</taxon>
        <taxon>Actinopterygii</taxon>
        <taxon>Neopterygii</taxon>
        <taxon>Teleostei</taxon>
        <taxon>Neoteleostei</taxon>
        <taxon>Acanthomorphata</taxon>
        <taxon>Ovalentaria</taxon>
        <taxon>Atherinomorphae</taxon>
        <taxon>Cyprinodontiformes</taxon>
        <taxon>Poeciliidae</taxon>
        <taxon>Poeciliinae</taxon>
        <taxon>Poecilia</taxon>
    </lineage>
</organism>
<keyword evidence="8" id="KW-0687">Ribonucleoprotein</keyword>
<evidence type="ECO:0000256" key="10">
    <source>
        <dbReference type="ARBA" id="ARBA00030700"/>
    </source>
</evidence>
<comment type="function">
    <text evidence="13">Acts as a negative regulator of G1 to S cell cycle phase progression by inhibiting cyclin-dependent kinases. Inhibitory effects are additive with GADD45 proteins but also occur in the absence of GADD45 proteins. Acts as a repressor of the orphan nuclear receptor NR4A1 by inhibiting AB domain-mediated transcriptional activity. May be involved in the hormone-mediated regulation of NR4A1 transcriptional activity. May play a role in mitochondrial protein synthesis.</text>
</comment>
<comment type="similarity">
    <text evidence="3">Belongs to the mitochondrion-specific ribosomal protein mL64 family.</text>
</comment>
<dbReference type="GO" id="GO:0005634">
    <property type="term" value="C:nucleus"/>
    <property type="evidence" value="ECO:0007669"/>
    <property type="project" value="UniProtKB-SubCell"/>
</dbReference>
<dbReference type="PANTHER" id="PTHR31761:SF1">
    <property type="entry name" value="LARGE RIBOSOMAL SUBUNIT PROTEIN ML64"/>
    <property type="match status" value="1"/>
</dbReference>
<keyword evidence="9" id="KW-0131">Cell cycle</keyword>